<gene>
    <name evidence="1" type="ORF">SAMN05421849_2537</name>
</gene>
<dbReference type="AlphaFoldDB" id="A0A1R3X9E6"/>
<evidence type="ECO:0000313" key="1">
    <source>
        <dbReference type="EMBL" id="SIT87059.1"/>
    </source>
</evidence>
<protein>
    <submittedName>
        <fullName evidence="1">Uncharacterized protein</fullName>
    </submittedName>
</protein>
<sequence length="80" mass="8847">MDAHHPSTGSKLHAGSHYGSIITVYTGPDDAITALTDDGIDELKTMIADARRFPESWKEFRDDFVEDAKLAARLEAQSVR</sequence>
<dbReference type="OrthoDB" id="8081994at2"/>
<keyword evidence="2" id="KW-1185">Reference proteome</keyword>
<evidence type="ECO:0000313" key="2">
    <source>
        <dbReference type="Proteomes" id="UP000192455"/>
    </source>
</evidence>
<reference evidence="1 2" key="1">
    <citation type="submission" date="2017-01" db="EMBL/GenBank/DDBJ databases">
        <authorList>
            <person name="Mah S.A."/>
            <person name="Swanson W.J."/>
            <person name="Moy G.W."/>
            <person name="Vacquier V.D."/>
        </authorList>
    </citation>
    <scope>NUCLEOTIDE SEQUENCE [LARGE SCALE GENOMIC DNA]</scope>
    <source>
        <strain evidence="1 2">DSM 21219</strain>
    </source>
</reference>
<proteinExistence type="predicted"/>
<organism evidence="1 2">
    <name type="scientific">Pontibaca methylaminivorans</name>
    <dbReference type="NCBI Taxonomy" id="515897"/>
    <lineage>
        <taxon>Bacteria</taxon>
        <taxon>Pseudomonadati</taxon>
        <taxon>Pseudomonadota</taxon>
        <taxon>Alphaproteobacteria</taxon>
        <taxon>Rhodobacterales</taxon>
        <taxon>Roseobacteraceae</taxon>
        <taxon>Pontibaca</taxon>
    </lineage>
</organism>
<accession>A0A1R3X9E6</accession>
<name>A0A1R3X9E6_9RHOB</name>
<dbReference type="EMBL" id="FTPS01000004">
    <property type="protein sequence ID" value="SIT87059.1"/>
    <property type="molecule type" value="Genomic_DNA"/>
</dbReference>
<dbReference type="RefSeq" id="WP_076650420.1">
    <property type="nucleotide sequence ID" value="NZ_FTPS01000004.1"/>
</dbReference>
<dbReference type="Proteomes" id="UP000192455">
    <property type="component" value="Unassembled WGS sequence"/>
</dbReference>